<dbReference type="EMBL" id="JANBUP010000393">
    <property type="protein sequence ID" value="KAJ2811628.1"/>
    <property type="molecule type" value="Genomic_DNA"/>
</dbReference>
<protein>
    <submittedName>
        <fullName evidence="1">Uncharacterized protein</fullName>
    </submittedName>
</protein>
<organism evidence="1 2">
    <name type="scientific">Coemansia furcata</name>
    <dbReference type="NCBI Taxonomy" id="417177"/>
    <lineage>
        <taxon>Eukaryota</taxon>
        <taxon>Fungi</taxon>
        <taxon>Fungi incertae sedis</taxon>
        <taxon>Zoopagomycota</taxon>
        <taxon>Kickxellomycotina</taxon>
        <taxon>Kickxellomycetes</taxon>
        <taxon>Kickxellales</taxon>
        <taxon>Kickxellaceae</taxon>
        <taxon>Coemansia</taxon>
    </lineage>
</organism>
<comment type="caution">
    <text evidence="1">The sequence shown here is derived from an EMBL/GenBank/DDBJ whole genome shotgun (WGS) entry which is preliminary data.</text>
</comment>
<reference evidence="1" key="1">
    <citation type="submission" date="2022-07" db="EMBL/GenBank/DDBJ databases">
        <title>Phylogenomic reconstructions and comparative analyses of Kickxellomycotina fungi.</title>
        <authorList>
            <person name="Reynolds N.K."/>
            <person name="Stajich J.E."/>
            <person name="Barry K."/>
            <person name="Grigoriev I.V."/>
            <person name="Crous P."/>
            <person name="Smith M.E."/>
        </authorList>
    </citation>
    <scope>NUCLEOTIDE SEQUENCE</scope>
    <source>
        <strain evidence="1">CBS 102833</strain>
    </source>
</reference>
<sequence>MHHWIRNSIIEANTNEEAVLLVGDLNPSTDSPTQAEQAMRRRLENHLAFKEAWWHCNSRTNDDTHTKQTANGTTQCKLDFVFLSSWLDNIVQCSKSTCQSLLSEDHDHLWVEMMGYVQVTGAPQTAATSRPCLAFHQAKGEAIEAFKKEMEQILIA</sequence>
<name>A0ACC1LLX9_9FUNG</name>
<evidence type="ECO:0000313" key="1">
    <source>
        <dbReference type="EMBL" id="KAJ2811628.1"/>
    </source>
</evidence>
<dbReference type="Proteomes" id="UP001140096">
    <property type="component" value="Unassembled WGS sequence"/>
</dbReference>
<gene>
    <name evidence="1" type="ORF">H4S07_001941</name>
</gene>
<proteinExistence type="predicted"/>
<keyword evidence="2" id="KW-1185">Reference proteome</keyword>
<evidence type="ECO:0000313" key="2">
    <source>
        <dbReference type="Proteomes" id="UP001140096"/>
    </source>
</evidence>
<accession>A0ACC1LLX9</accession>